<feature type="transmembrane region" description="Helical" evidence="2">
    <location>
        <begin position="6"/>
        <end position="26"/>
    </location>
</feature>
<name>A0AAE9HVC7_9NEIS</name>
<feature type="compositionally biased region" description="Basic residues" evidence="1">
    <location>
        <begin position="227"/>
        <end position="237"/>
    </location>
</feature>
<dbReference type="EMBL" id="CP097501">
    <property type="protein sequence ID" value="URD66900.1"/>
    <property type="molecule type" value="Genomic_DNA"/>
</dbReference>
<reference evidence="3" key="1">
    <citation type="submission" date="2022-05" db="EMBL/GenBank/DDBJ databases">
        <title>Alysiella filiformis genome sequencing.</title>
        <authorList>
            <person name="Viehboeck T."/>
        </authorList>
    </citation>
    <scope>NUCLEOTIDE SEQUENCE</scope>
    <source>
        <strain evidence="3">DSM 2580</strain>
    </source>
</reference>
<keyword evidence="2" id="KW-0472">Membrane</keyword>
<proteinExistence type="predicted"/>
<gene>
    <name evidence="3" type="ORF">LNQ82_06680</name>
</gene>
<dbReference type="AlphaFoldDB" id="A0AAE9HVC7"/>
<sequence length="237" mass="27355">MTIVIIYTAGALALGVVLVFLAVRALHHQELERQLAQAEWEARYHQQETEIALSVSRSISNTIAARLAAVYGRDYADYLIARQMSLQAPEQRQPQEQMHITINRNSAPSAIDLYADEHRADERQRRAREREREYSANVRHSAGYTPPHEWQPKPQAPYTSRPIHAPYVDDDWHDEPRRPFLPHWADDDVLDVDVYPSDAPVYPPALLAPPPTGRQRKYASNAERQRAYRARQRGSRY</sequence>
<organism evidence="3 4">
    <name type="scientific">Conchiformibius steedae DSM 2580</name>
    <dbReference type="NCBI Taxonomy" id="1121352"/>
    <lineage>
        <taxon>Bacteria</taxon>
        <taxon>Pseudomonadati</taxon>
        <taxon>Pseudomonadota</taxon>
        <taxon>Betaproteobacteria</taxon>
        <taxon>Neisseriales</taxon>
        <taxon>Neisseriaceae</taxon>
        <taxon>Conchiformibius</taxon>
    </lineage>
</organism>
<dbReference type="Proteomes" id="UP001056819">
    <property type="component" value="Chromosome"/>
</dbReference>
<evidence type="ECO:0000256" key="1">
    <source>
        <dbReference type="SAM" id="MobiDB-lite"/>
    </source>
</evidence>
<protein>
    <submittedName>
        <fullName evidence="3">Uncharacterized protein</fullName>
    </submittedName>
</protein>
<accession>A0AAE9HVC7</accession>
<feature type="compositionally biased region" description="Pro residues" evidence="1">
    <location>
        <begin position="201"/>
        <end position="212"/>
    </location>
</feature>
<feature type="region of interest" description="Disordered" evidence="1">
    <location>
        <begin position="120"/>
        <end position="170"/>
    </location>
</feature>
<evidence type="ECO:0000313" key="3">
    <source>
        <dbReference type="EMBL" id="URD66900.1"/>
    </source>
</evidence>
<keyword evidence="2" id="KW-1133">Transmembrane helix</keyword>
<feature type="region of interest" description="Disordered" evidence="1">
    <location>
        <begin position="201"/>
        <end position="237"/>
    </location>
</feature>
<dbReference type="RefSeq" id="WP_027022588.1">
    <property type="nucleotide sequence ID" value="NZ_CP097501.1"/>
</dbReference>
<evidence type="ECO:0000256" key="2">
    <source>
        <dbReference type="SAM" id="Phobius"/>
    </source>
</evidence>
<evidence type="ECO:0000313" key="4">
    <source>
        <dbReference type="Proteomes" id="UP001056819"/>
    </source>
</evidence>
<keyword evidence="2" id="KW-0812">Transmembrane</keyword>
<feature type="compositionally biased region" description="Basic and acidic residues" evidence="1">
    <location>
        <begin position="120"/>
        <end position="134"/>
    </location>
</feature>